<reference evidence="6 7" key="1">
    <citation type="journal article" date="2015" name="Sci. Rep.">
        <title>Chromosome-level genome map provides insights into diverse defense mechanisms in the medicinal fungus Ganoderma sinense.</title>
        <authorList>
            <person name="Zhu Y."/>
            <person name="Xu J."/>
            <person name="Sun C."/>
            <person name="Zhou S."/>
            <person name="Xu H."/>
            <person name="Nelson D.R."/>
            <person name="Qian J."/>
            <person name="Song J."/>
            <person name="Luo H."/>
            <person name="Xiang L."/>
            <person name="Li Y."/>
            <person name="Xu Z."/>
            <person name="Ji A."/>
            <person name="Wang L."/>
            <person name="Lu S."/>
            <person name="Hayward A."/>
            <person name="Sun W."/>
            <person name="Li X."/>
            <person name="Schwartz D.C."/>
            <person name="Wang Y."/>
            <person name="Chen S."/>
        </authorList>
    </citation>
    <scope>NUCLEOTIDE SEQUENCE [LARGE SCALE GENOMIC DNA]</scope>
    <source>
        <strain evidence="6 7">ZZ0214-1</strain>
    </source>
</reference>
<evidence type="ECO:0000256" key="1">
    <source>
        <dbReference type="ARBA" id="ARBA00023157"/>
    </source>
</evidence>
<evidence type="ECO:0000256" key="2">
    <source>
        <dbReference type="ARBA" id="ARBA00043996"/>
    </source>
</evidence>
<evidence type="ECO:0000256" key="3">
    <source>
        <dbReference type="ARBA" id="ARBA00047591"/>
    </source>
</evidence>
<dbReference type="PANTHER" id="PTHR45856">
    <property type="entry name" value="ALPHA/BETA-HYDROLASES SUPERFAMILY PROTEIN"/>
    <property type="match status" value="1"/>
</dbReference>
<keyword evidence="7" id="KW-1185">Reference proteome</keyword>
<organism evidence="6 7">
    <name type="scientific">Ganoderma sinense ZZ0214-1</name>
    <dbReference type="NCBI Taxonomy" id="1077348"/>
    <lineage>
        <taxon>Eukaryota</taxon>
        <taxon>Fungi</taxon>
        <taxon>Dikarya</taxon>
        <taxon>Basidiomycota</taxon>
        <taxon>Agaricomycotina</taxon>
        <taxon>Agaricomycetes</taxon>
        <taxon>Polyporales</taxon>
        <taxon>Polyporaceae</taxon>
        <taxon>Ganoderma</taxon>
    </lineage>
</organism>
<dbReference type="OrthoDB" id="426718at2759"/>
<dbReference type="SUPFAM" id="SSF53474">
    <property type="entry name" value="alpha/beta-Hydrolases"/>
    <property type="match status" value="1"/>
</dbReference>
<dbReference type="InterPro" id="IPR029058">
    <property type="entry name" value="AB_hydrolase_fold"/>
</dbReference>
<protein>
    <recommendedName>
        <fullName evidence="5">Fungal lipase-type domain-containing protein</fullName>
    </recommendedName>
</protein>
<dbReference type="EMBL" id="AYKW01000034">
    <property type="protein sequence ID" value="PIL27078.1"/>
    <property type="molecule type" value="Genomic_DNA"/>
</dbReference>
<evidence type="ECO:0000313" key="6">
    <source>
        <dbReference type="EMBL" id="PIL27078.1"/>
    </source>
</evidence>
<dbReference type="GO" id="GO:0006629">
    <property type="term" value="P:lipid metabolic process"/>
    <property type="evidence" value="ECO:0007669"/>
    <property type="project" value="InterPro"/>
</dbReference>
<dbReference type="STRING" id="1077348.A0A2G8S0J8"/>
<comment type="catalytic activity">
    <reaction evidence="4">
        <text>a monoacylglycerol + H2O = glycerol + a fatty acid + H(+)</text>
        <dbReference type="Rhea" id="RHEA:15245"/>
        <dbReference type="ChEBI" id="CHEBI:15377"/>
        <dbReference type="ChEBI" id="CHEBI:15378"/>
        <dbReference type="ChEBI" id="CHEBI:17408"/>
        <dbReference type="ChEBI" id="CHEBI:17754"/>
        <dbReference type="ChEBI" id="CHEBI:28868"/>
    </reaction>
</comment>
<evidence type="ECO:0000259" key="5">
    <source>
        <dbReference type="Pfam" id="PF01764"/>
    </source>
</evidence>
<proteinExistence type="inferred from homology"/>
<sequence length="283" mass="30893">MPLRQDDIVPLPPHLIAAFKPYTAWYAATTACNLSAIMHWSCGENCNANPTFKPIIAGGDNEETPFWFVGYDLTLDEVIVSHYGTDFGNRKSIWQNFLFCQVPLNSDMFPGVDESVRVHKGYARVQSRSAAAVIAAVEQALSQHSTKKVTVVGHSMGAAVALLDAIYLSLHLSSDVTVRYIGYSSPRVGNQAFADYVDTRGMSVTRINNKQDPIPVLPPMTFFGYRHVSGEIHIRNDDVWVSCPGQDNPSDQCSTGAVTAVIFGNGDMSQHTGPFDGVTMGKC</sequence>
<dbReference type="InterPro" id="IPR002921">
    <property type="entry name" value="Fungal_lipase-type"/>
</dbReference>
<comment type="similarity">
    <text evidence="2">Belongs to the AB hydrolase superfamily. Lipase family. Class 3 subfamily.</text>
</comment>
<feature type="domain" description="Fungal lipase-type" evidence="5">
    <location>
        <begin position="84"/>
        <end position="221"/>
    </location>
</feature>
<evidence type="ECO:0000256" key="4">
    <source>
        <dbReference type="ARBA" id="ARBA00048461"/>
    </source>
</evidence>
<accession>A0A2G8S0J8</accession>
<keyword evidence="1" id="KW-1015">Disulfide bond</keyword>
<comment type="catalytic activity">
    <reaction evidence="3">
        <text>a diacylglycerol + H2O = a monoacylglycerol + a fatty acid + H(+)</text>
        <dbReference type="Rhea" id="RHEA:32731"/>
        <dbReference type="ChEBI" id="CHEBI:15377"/>
        <dbReference type="ChEBI" id="CHEBI:15378"/>
        <dbReference type="ChEBI" id="CHEBI:17408"/>
        <dbReference type="ChEBI" id="CHEBI:18035"/>
        <dbReference type="ChEBI" id="CHEBI:28868"/>
    </reaction>
</comment>
<gene>
    <name evidence="6" type="ORF">GSI_10217</name>
</gene>
<evidence type="ECO:0000313" key="7">
    <source>
        <dbReference type="Proteomes" id="UP000230002"/>
    </source>
</evidence>
<dbReference type="PROSITE" id="PS51257">
    <property type="entry name" value="PROKAR_LIPOPROTEIN"/>
    <property type="match status" value="1"/>
</dbReference>
<dbReference type="Proteomes" id="UP000230002">
    <property type="component" value="Unassembled WGS sequence"/>
</dbReference>
<comment type="caution">
    <text evidence="6">The sequence shown here is derived from an EMBL/GenBank/DDBJ whole genome shotgun (WGS) entry which is preliminary data.</text>
</comment>
<dbReference type="InterPro" id="IPR051218">
    <property type="entry name" value="Sec_MonoDiacylglyc_Lipase"/>
</dbReference>
<dbReference type="AlphaFoldDB" id="A0A2G8S0J8"/>
<dbReference type="PANTHER" id="PTHR45856:SF25">
    <property type="entry name" value="FUNGAL LIPASE-LIKE DOMAIN-CONTAINING PROTEIN"/>
    <property type="match status" value="1"/>
</dbReference>
<dbReference type="Pfam" id="PF01764">
    <property type="entry name" value="Lipase_3"/>
    <property type="match status" value="1"/>
</dbReference>
<dbReference type="CDD" id="cd00519">
    <property type="entry name" value="Lipase_3"/>
    <property type="match status" value="1"/>
</dbReference>
<name>A0A2G8S0J8_9APHY</name>
<dbReference type="Gene3D" id="3.40.50.1820">
    <property type="entry name" value="alpha/beta hydrolase"/>
    <property type="match status" value="1"/>
</dbReference>